<reference evidence="9 10" key="1">
    <citation type="submission" date="2018-11" db="EMBL/GenBank/DDBJ databases">
        <title>Complete genome sequence of Dickeya zeae strain CE1 infecting Canna edulis Ker-Gawl. in China.</title>
        <authorList>
            <person name="Zhang J."/>
            <person name="Lin B."/>
            <person name="Shen H."/>
            <person name="Jiang S."/>
            <person name="Pu X."/>
            <person name="Sun D."/>
        </authorList>
    </citation>
    <scope>NUCLEOTIDE SEQUENCE [LARGE SCALE GENOMIC DNA]</scope>
    <source>
        <strain evidence="9 10">CE1</strain>
    </source>
</reference>
<dbReference type="Pfam" id="PF00015">
    <property type="entry name" value="MCPsignal"/>
    <property type="match status" value="1"/>
</dbReference>
<evidence type="ECO:0000313" key="10">
    <source>
        <dbReference type="Proteomes" id="UP000500801"/>
    </source>
</evidence>
<name>A0AAE6YW37_9GAMM</name>
<dbReference type="GO" id="GO:0007165">
    <property type="term" value="P:signal transduction"/>
    <property type="evidence" value="ECO:0007669"/>
    <property type="project" value="UniProtKB-KW"/>
</dbReference>
<dbReference type="EMBL" id="CP033622">
    <property type="protein sequence ID" value="QIZ49422.1"/>
    <property type="molecule type" value="Genomic_DNA"/>
</dbReference>
<organism evidence="9 10">
    <name type="scientific">Dickeya zeae</name>
    <dbReference type="NCBI Taxonomy" id="204042"/>
    <lineage>
        <taxon>Bacteria</taxon>
        <taxon>Pseudomonadati</taxon>
        <taxon>Pseudomonadota</taxon>
        <taxon>Gammaproteobacteria</taxon>
        <taxon>Enterobacterales</taxon>
        <taxon>Pectobacteriaceae</taxon>
        <taxon>Dickeya</taxon>
    </lineage>
</organism>
<dbReference type="GO" id="GO:0006935">
    <property type="term" value="P:chemotaxis"/>
    <property type="evidence" value="ECO:0007669"/>
    <property type="project" value="UniProtKB-KW"/>
</dbReference>
<gene>
    <name evidence="9" type="ORF">DWG24_00775</name>
</gene>
<dbReference type="InterPro" id="IPR051310">
    <property type="entry name" value="MCP_chemotaxis"/>
</dbReference>
<dbReference type="InterPro" id="IPR024478">
    <property type="entry name" value="HlyB_4HB_MCP"/>
</dbReference>
<comment type="similarity">
    <text evidence="5">Belongs to the methyl-accepting chemotaxis (MCP) protein family.</text>
</comment>
<dbReference type="PROSITE" id="PS50111">
    <property type="entry name" value="CHEMOTAXIS_TRANSDUC_2"/>
    <property type="match status" value="1"/>
</dbReference>
<keyword evidence="4 6" id="KW-0807">Transducer</keyword>
<evidence type="ECO:0000256" key="6">
    <source>
        <dbReference type="PROSITE-ProRule" id="PRU00284"/>
    </source>
</evidence>
<evidence type="ECO:0000256" key="3">
    <source>
        <dbReference type="ARBA" id="ARBA00022500"/>
    </source>
</evidence>
<dbReference type="Proteomes" id="UP000500801">
    <property type="component" value="Chromosome"/>
</dbReference>
<evidence type="ECO:0000313" key="9">
    <source>
        <dbReference type="EMBL" id="QIZ49422.1"/>
    </source>
</evidence>
<dbReference type="FunFam" id="1.10.287.950:FF:000001">
    <property type="entry name" value="Methyl-accepting chemotaxis sensory transducer"/>
    <property type="match status" value="1"/>
</dbReference>
<keyword evidence="2" id="KW-0488">Methylation</keyword>
<dbReference type="GO" id="GO:0005886">
    <property type="term" value="C:plasma membrane"/>
    <property type="evidence" value="ECO:0007669"/>
    <property type="project" value="TreeGrafter"/>
</dbReference>
<evidence type="ECO:0000256" key="4">
    <source>
        <dbReference type="ARBA" id="ARBA00023224"/>
    </source>
</evidence>
<dbReference type="Pfam" id="PF12729">
    <property type="entry name" value="4HB_MCP_1"/>
    <property type="match status" value="1"/>
</dbReference>
<feature type="transmembrane region" description="Helical" evidence="7">
    <location>
        <begin position="191"/>
        <end position="211"/>
    </location>
</feature>
<dbReference type="SMART" id="SM00283">
    <property type="entry name" value="MA"/>
    <property type="match status" value="1"/>
</dbReference>
<evidence type="ECO:0000256" key="5">
    <source>
        <dbReference type="ARBA" id="ARBA00029447"/>
    </source>
</evidence>
<keyword evidence="7" id="KW-0472">Membrane</keyword>
<dbReference type="PANTHER" id="PTHR43531:SF14">
    <property type="entry name" value="METHYL-ACCEPTING CHEMOTAXIS PROTEIN I-RELATED"/>
    <property type="match status" value="1"/>
</dbReference>
<keyword evidence="7" id="KW-1133">Transmembrane helix</keyword>
<dbReference type="CDD" id="cd19411">
    <property type="entry name" value="MCP2201-like_sensor"/>
    <property type="match status" value="1"/>
</dbReference>
<dbReference type="AlphaFoldDB" id="A0AAE6YW37"/>
<evidence type="ECO:0000256" key="1">
    <source>
        <dbReference type="ARBA" id="ARBA00004370"/>
    </source>
</evidence>
<feature type="transmembrane region" description="Helical" evidence="7">
    <location>
        <begin position="12"/>
        <end position="33"/>
    </location>
</feature>
<dbReference type="InterPro" id="IPR004090">
    <property type="entry name" value="Chemotax_Me-accpt_rcpt"/>
</dbReference>
<feature type="domain" description="Methyl-accepting transducer" evidence="8">
    <location>
        <begin position="273"/>
        <end position="502"/>
    </location>
</feature>
<dbReference type="GO" id="GO:0004888">
    <property type="term" value="F:transmembrane signaling receptor activity"/>
    <property type="evidence" value="ECO:0007669"/>
    <property type="project" value="InterPro"/>
</dbReference>
<proteinExistence type="inferred from homology"/>
<dbReference type="InterPro" id="IPR047347">
    <property type="entry name" value="YvaQ-like_sensor"/>
</dbReference>
<dbReference type="RefSeq" id="WP_168361165.1">
    <property type="nucleotide sequence ID" value="NZ_CP033622.1"/>
</dbReference>
<dbReference type="SUPFAM" id="SSF58104">
    <property type="entry name" value="Methyl-accepting chemotaxis protein (MCP) signaling domain"/>
    <property type="match status" value="1"/>
</dbReference>
<sequence>MRFFKDMKLGSMLGIGFTMVIAIGFLVAIYGQLQLRQLGTDIQTLSKKRITNLLLIQEYKDNMNITARIIRNIALLSEPQQMAVEKQRLDNMAPRNNEIIAILHNVATTAEQKALIAQLDQYRPIYEEAVKKALEKGLANKNDEARELILTEVRRAQDSLFKVIDTMLAYQKNATAVTADNSQSQAVNAGVIMLSLAVLITLVGSLIAWLITRRIKGQLGGEPAYASHIAQQVAQGDLSVNVMLKADDQHSLLAAMRAMRDSLSHIVSQVRQSSESIATGSQQIAMGNTDLSSRTEEQAASLQQTAASMEQISQTIRQNGETVREAAQLAAHASDTAAKGSDVVGNVIRTMDGISASSRKIGDIISVIDSIAFQTNILALNAAVEAARAGEQGRGFAVVAGEVRSLAQRSASAAREIKELITESMEQVASGAQLVGSAGTTMDDIVTQAHRVAQLIKEIGVTTTEQESGISQINQAVNQLDQVTQQNAALVEESASAAESLSGQARHLVQLMNVFVVTEHHQPHEQVEYRPRSDLRLALTPH</sequence>
<dbReference type="InterPro" id="IPR004089">
    <property type="entry name" value="MCPsignal_dom"/>
</dbReference>
<evidence type="ECO:0000259" key="8">
    <source>
        <dbReference type="PROSITE" id="PS50111"/>
    </source>
</evidence>
<dbReference type="Gene3D" id="1.10.287.950">
    <property type="entry name" value="Methyl-accepting chemotaxis protein"/>
    <property type="match status" value="1"/>
</dbReference>
<evidence type="ECO:0000256" key="2">
    <source>
        <dbReference type="ARBA" id="ARBA00022481"/>
    </source>
</evidence>
<dbReference type="PANTHER" id="PTHR43531">
    <property type="entry name" value="PROTEIN ICFG"/>
    <property type="match status" value="1"/>
</dbReference>
<keyword evidence="3" id="KW-0145">Chemotaxis</keyword>
<evidence type="ECO:0000256" key="7">
    <source>
        <dbReference type="SAM" id="Phobius"/>
    </source>
</evidence>
<protein>
    <submittedName>
        <fullName evidence="9">Methyl-accepting chemotaxis protein</fullName>
    </submittedName>
</protein>
<dbReference type="CDD" id="cd11386">
    <property type="entry name" value="MCP_signal"/>
    <property type="match status" value="1"/>
</dbReference>
<comment type="subcellular location">
    <subcellularLocation>
        <location evidence="1">Membrane</location>
    </subcellularLocation>
</comment>
<accession>A0AAE6YW37</accession>
<dbReference type="PRINTS" id="PR00260">
    <property type="entry name" value="CHEMTRNSDUCR"/>
</dbReference>
<keyword evidence="7" id="KW-0812">Transmembrane</keyword>